<organism evidence="2 3">
    <name type="scientific">Candidozyma haemuli</name>
    <dbReference type="NCBI Taxonomy" id="45357"/>
    <lineage>
        <taxon>Eukaryota</taxon>
        <taxon>Fungi</taxon>
        <taxon>Dikarya</taxon>
        <taxon>Ascomycota</taxon>
        <taxon>Saccharomycotina</taxon>
        <taxon>Pichiomycetes</taxon>
        <taxon>Metschnikowiaceae</taxon>
        <taxon>Candidozyma</taxon>
    </lineage>
</organism>
<feature type="compositionally biased region" description="Acidic residues" evidence="1">
    <location>
        <begin position="153"/>
        <end position="162"/>
    </location>
</feature>
<feature type="region of interest" description="Disordered" evidence="1">
    <location>
        <begin position="129"/>
        <end position="165"/>
    </location>
</feature>
<dbReference type="PANTHER" id="PTHR28051">
    <property type="entry name" value="PROTEIN MTL1-RELATED"/>
    <property type="match status" value="1"/>
</dbReference>
<protein>
    <recommendedName>
        <fullName evidence="4">Nitrogen regulatory protein areA GATA-like domain-containing protein</fullName>
    </recommendedName>
</protein>
<proteinExistence type="predicted"/>
<dbReference type="Proteomes" id="UP000825434">
    <property type="component" value="Chromosome 2"/>
</dbReference>
<name>A0ABX8I5K1_9ASCO</name>
<dbReference type="EMBL" id="CP076662">
    <property type="protein sequence ID" value="QWU87773.1"/>
    <property type="molecule type" value="Genomic_DNA"/>
</dbReference>
<gene>
    <name evidence="2" type="ORF">CA3LBN_002038</name>
</gene>
<sequence length="218" mass="24585">MDDCFLRPAPRSTENIDYMSKRPIPEQHLYTCWRQNNSIAVKTALDDISLAIPSSNSKRLENITWRRWYKDLCGLDEVAPAEINWDKSHDITWLYGPKYILEVEPEPQASLTPHLSKLDFSMDSDAESVSSVQSGASSMNFDDESSVASSVSEQDDDDDDDDCHFGLKPALKRRPSEFAPVPAGSGTKKAVKFNYIVNSREFVNGISFDYDFLDPSCL</sequence>
<evidence type="ECO:0000256" key="1">
    <source>
        <dbReference type="SAM" id="MobiDB-lite"/>
    </source>
</evidence>
<dbReference type="PANTHER" id="PTHR28051:SF1">
    <property type="entry name" value="PROTEIN MTL1-RELATED"/>
    <property type="match status" value="1"/>
</dbReference>
<evidence type="ECO:0000313" key="2">
    <source>
        <dbReference type="EMBL" id="QWU87773.1"/>
    </source>
</evidence>
<keyword evidence="3" id="KW-1185">Reference proteome</keyword>
<evidence type="ECO:0008006" key="4">
    <source>
        <dbReference type="Google" id="ProtNLM"/>
    </source>
</evidence>
<evidence type="ECO:0000313" key="3">
    <source>
        <dbReference type="Proteomes" id="UP000825434"/>
    </source>
</evidence>
<reference evidence="2 3" key="1">
    <citation type="submission" date="2021-06" db="EMBL/GenBank/DDBJ databases">
        <title>Candida outbreak in Lebanon.</title>
        <authorList>
            <person name="Finianos M."/>
        </authorList>
    </citation>
    <scope>NUCLEOTIDE SEQUENCE [LARGE SCALE GENOMIC DNA]</scope>
    <source>
        <strain evidence="2">CA3LBN</strain>
    </source>
</reference>
<accession>A0ABX8I5K1</accession>
<feature type="compositionally biased region" description="Low complexity" evidence="1">
    <location>
        <begin position="129"/>
        <end position="138"/>
    </location>
</feature>
<dbReference type="InterPro" id="IPR052292">
    <property type="entry name" value="Glucose_repression_reg"/>
</dbReference>